<proteinExistence type="predicted"/>
<reference evidence="1 2" key="1">
    <citation type="submission" date="2020-07" db="EMBL/GenBank/DDBJ databases">
        <title>Comparative genomics of pyrophilous fungi reveals a link between fire events and developmental genes.</title>
        <authorList>
            <consortium name="DOE Joint Genome Institute"/>
            <person name="Steindorff A.S."/>
            <person name="Carver A."/>
            <person name="Calhoun S."/>
            <person name="Stillman K."/>
            <person name="Liu H."/>
            <person name="Lipzen A."/>
            <person name="Pangilinan J."/>
            <person name="Labutti K."/>
            <person name="Bruns T.D."/>
            <person name="Grigoriev I.V."/>
        </authorList>
    </citation>
    <scope>NUCLEOTIDE SEQUENCE [LARGE SCALE GENOMIC DNA]</scope>
    <source>
        <strain evidence="1 2">CBS 144469</strain>
    </source>
</reference>
<sequence>MGNPPRLIAARILSFSGKHAQTKSSVEGMHTTLTLASASAGTDIPDDQSWSVTAAGKIVWVGSAGEAFPLTLGDGSRATGVSATSIIDLEPGHGDHEGFNFRLVRECDGGVGLDAQVTIPSWFPVSSG</sequence>
<dbReference type="AlphaFoldDB" id="A0A8H6H9F1"/>
<accession>A0A8H6H9F1</accession>
<dbReference type="Proteomes" id="UP000521943">
    <property type="component" value="Unassembled WGS sequence"/>
</dbReference>
<evidence type="ECO:0000313" key="1">
    <source>
        <dbReference type="EMBL" id="KAF6742884.1"/>
    </source>
</evidence>
<dbReference type="EMBL" id="JACGCI010000163">
    <property type="protein sequence ID" value="KAF6742884.1"/>
    <property type="molecule type" value="Genomic_DNA"/>
</dbReference>
<protein>
    <submittedName>
        <fullName evidence="1">Uncharacterized protein</fullName>
    </submittedName>
</protein>
<evidence type="ECO:0000313" key="2">
    <source>
        <dbReference type="Proteomes" id="UP000521943"/>
    </source>
</evidence>
<organism evidence="1 2">
    <name type="scientific">Ephemerocybe angulata</name>
    <dbReference type="NCBI Taxonomy" id="980116"/>
    <lineage>
        <taxon>Eukaryota</taxon>
        <taxon>Fungi</taxon>
        <taxon>Dikarya</taxon>
        <taxon>Basidiomycota</taxon>
        <taxon>Agaricomycotina</taxon>
        <taxon>Agaricomycetes</taxon>
        <taxon>Agaricomycetidae</taxon>
        <taxon>Agaricales</taxon>
        <taxon>Agaricineae</taxon>
        <taxon>Psathyrellaceae</taxon>
        <taxon>Ephemerocybe</taxon>
    </lineage>
</organism>
<comment type="caution">
    <text evidence="1">The sequence shown here is derived from an EMBL/GenBank/DDBJ whole genome shotgun (WGS) entry which is preliminary data.</text>
</comment>
<name>A0A8H6H9F1_9AGAR</name>
<keyword evidence="2" id="KW-1185">Reference proteome</keyword>
<gene>
    <name evidence="1" type="ORF">DFP72DRAFT_1081064</name>
</gene>